<dbReference type="EMBL" id="JAJCIS010000006">
    <property type="protein sequence ID" value="MCB7387839.1"/>
    <property type="molecule type" value="Genomic_DNA"/>
</dbReference>
<comment type="caution">
    <text evidence="1">The sequence shown here is derived from an EMBL/GenBank/DDBJ whole genome shotgun (WGS) entry which is preliminary data.</text>
</comment>
<protein>
    <submittedName>
        <fullName evidence="1">Uncharacterized protein</fullName>
    </submittedName>
</protein>
<reference evidence="1 2" key="1">
    <citation type="submission" date="2021-10" db="EMBL/GenBank/DDBJ databases">
        <title>Collection of gut derived symbiotic bacterial strains cultured from healthy donors.</title>
        <authorList>
            <person name="Lin H."/>
            <person name="Littmann E."/>
            <person name="Kohout C."/>
            <person name="Pamer E.G."/>
        </authorList>
    </citation>
    <scope>NUCLEOTIDE SEQUENCE [LARGE SCALE GENOMIC DNA]</scope>
    <source>
        <strain evidence="1 2">DFI.1.165</strain>
    </source>
</reference>
<organism evidence="1 2">
    <name type="scientific">Bariatricus massiliensis</name>
    <dbReference type="NCBI Taxonomy" id="1745713"/>
    <lineage>
        <taxon>Bacteria</taxon>
        <taxon>Bacillati</taxon>
        <taxon>Bacillota</taxon>
        <taxon>Clostridia</taxon>
        <taxon>Lachnospirales</taxon>
        <taxon>Lachnospiraceae</taxon>
        <taxon>Bariatricus</taxon>
    </lineage>
</organism>
<keyword evidence="2" id="KW-1185">Reference proteome</keyword>
<accession>A0ABS8DHE0</accession>
<sequence>MKRLTIRDGNIYLDDEKMECLKNYKIVSSTKNKGIAELTLVMDVSIAQVEI</sequence>
<dbReference type="RefSeq" id="WP_154670243.1">
    <property type="nucleotide sequence ID" value="NZ_JAJCIQ010000007.1"/>
</dbReference>
<dbReference type="Proteomes" id="UP001299546">
    <property type="component" value="Unassembled WGS sequence"/>
</dbReference>
<evidence type="ECO:0000313" key="2">
    <source>
        <dbReference type="Proteomes" id="UP001299546"/>
    </source>
</evidence>
<name>A0ABS8DHE0_9FIRM</name>
<evidence type="ECO:0000313" key="1">
    <source>
        <dbReference type="EMBL" id="MCB7387839.1"/>
    </source>
</evidence>
<gene>
    <name evidence="1" type="ORF">LIZ65_11115</name>
</gene>
<proteinExistence type="predicted"/>